<sequence>MISMEETMKHLILAACAVLVLPSLVTAQTPPNDYQFRPLLHWQAGHLAGWVIVPDATRTPRQLLLVAGYLTRDDRGWKEVMFGSVIGTDGVVKPVANFRSYAKSRRTDLYTEFQLRSNLALMSGFVTVPVTSDTLGWRVGVEYEQVVVFEDKAHGKPAKTTTGVGLRASVKVPKLKGTNIATTAFKNIHGNVVVRTYVVYKPGK</sequence>
<dbReference type="AlphaFoldDB" id="A0A1F5PKX2"/>
<evidence type="ECO:0008006" key="3">
    <source>
        <dbReference type="Google" id="ProtNLM"/>
    </source>
</evidence>
<comment type="caution">
    <text evidence="1">The sequence shown here is derived from an EMBL/GenBank/DDBJ whole genome shotgun (WGS) entry which is preliminary data.</text>
</comment>
<protein>
    <recommendedName>
        <fullName evidence="3">Outer membrane protein beta-barrel domain-containing protein</fullName>
    </recommendedName>
</protein>
<reference evidence="1 2" key="1">
    <citation type="journal article" date="2016" name="Nat. Commun.">
        <title>Thousands of microbial genomes shed light on interconnected biogeochemical processes in an aquifer system.</title>
        <authorList>
            <person name="Anantharaman K."/>
            <person name="Brown C.T."/>
            <person name="Hug L.A."/>
            <person name="Sharon I."/>
            <person name="Castelle C.J."/>
            <person name="Probst A.J."/>
            <person name="Thomas B.C."/>
            <person name="Singh A."/>
            <person name="Wilkins M.J."/>
            <person name="Karaoz U."/>
            <person name="Brodie E.L."/>
            <person name="Williams K.H."/>
            <person name="Hubbard S.S."/>
            <person name="Banfield J.F."/>
        </authorList>
    </citation>
    <scope>NUCLEOTIDE SEQUENCE [LARGE SCALE GENOMIC DNA]</scope>
</reference>
<dbReference type="Proteomes" id="UP000177682">
    <property type="component" value="Unassembled WGS sequence"/>
</dbReference>
<evidence type="ECO:0000313" key="2">
    <source>
        <dbReference type="Proteomes" id="UP000177682"/>
    </source>
</evidence>
<organism evidence="1 2">
    <name type="scientific">Candidatus Doudnabacteria bacterium RIFCSPHIGHO2_12_FULL_48_16</name>
    <dbReference type="NCBI Taxonomy" id="1817838"/>
    <lineage>
        <taxon>Bacteria</taxon>
        <taxon>Candidatus Doudnaibacteriota</taxon>
    </lineage>
</organism>
<gene>
    <name evidence="1" type="ORF">A3E29_04675</name>
</gene>
<proteinExistence type="predicted"/>
<dbReference type="EMBL" id="MFEY01000007">
    <property type="protein sequence ID" value="OGE90350.1"/>
    <property type="molecule type" value="Genomic_DNA"/>
</dbReference>
<evidence type="ECO:0000313" key="1">
    <source>
        <dbReference type="EMBL" id="OGE90350.1"/>
    </source>
</evidence>
<name>A0A1F5PKX2_9BACT</name>
<accession>A0A1F5PKX2</accession>